<organism evidence="2 3">
    <name type="scientific">Staurois parvus</name>
    <dbReference type="NCBI Taxonomy" id="386267"/>
    <lineage>
        <taxon>Eukaryota</taxon>
        <taxon>Metazoa</taxon>
        <taxon>Chordata</taxon>
        <taxon>Craniata</taxon>
        <taxon>Vertebrata</taxon>
        <taxon>Euteleostomi</taxon>
        <taxon>Amphibia</taxon>
        <taxon>Batrachia</taxon>
        <taxon>Anura</taxon>
        <taxon>Neobatrachia</taxon>
        <taxon>Ranoidea</taxon>
        <taxon>Ranidae</taxon>
        <taxon>Staurois</taxon>
    </lineage>
</organism>
<accession>A0ABN9D4D9</accession>
<keyword evidence="3" id="KW-1185">Reference proteome</keyword>
<reference evidence="2" key="1">
    <citation type="submission" date="2023-05" db="EMBL/GenBank/DDBJ databases">
        <authorList>
            <person name="Stuckert A."/>
        </authorList>
    </citation>
    <scope>NUCLEOTIDE SEQUENCE</scope>
</reference>
<gene>
    <name evidence="2" type="ORF">SPARVUS_LOCUS6369984</name>
</gene>
<evidence type="ECO:0000313" key="3">
    <source>
        <dbReference type="Proteomes" id="UP001162483"/>
    </source>
</evidence>
<evidence type="ECO:0000313" key="2">
    <source>
        <dbReference type="EMBL" id="CAI9566422.1"/>
    </source>
</evidence>
<name>A0ABN9D4D9_9NEOB</name>
<evidence type="ECO:0000256" key="1">
    <source>
        <dbReference type="SAM" id="MobiDB-lite"/>
    </source>
</evidence>
<dbReference type="EMBL" id="CATNWA010014036">
    <property type="protein sequence ID" value="CAI9566422.1"/>
    <property type="molecule type" value="Genomic_DNA"/>
</dbReference>
<dbReference type="Proteomes" id="UP001162483">
    <property type="component" value="Unassembled WGS sequence"/>
</dbReference>
<feature type="region of interest" description="Disordered" evidence="1">
    <location>
        <begin position="1"/>
        <end position="31"/>
    </location>
</feature>
<comment type="caution">
    <text evidence="2">The sequence shown here is derived from an EMBL/GenBank/DDBJ whole genome shotgun (WGS) entry which is preliminary data.</text>
</comment>
<protein>
    <submittedName>
        <fullName evidence="2">Uncharacterized protein</fullName>
    </submittedName>
</protein>
<sequence>MPASAGGDGRGRCRGHIVGAQGKVSEDNMPEQCRRVSPSVARGYRFWY</sequence>
<proteinExistence type="predicted"/>